<dbReference type="RefSeq" id="WP_015263155.1">
    <property type="nucleotide sequence ID" value="NC_019903.1"/>
</dbReference>
<dbReference type="KEGG" id="ddl:Desdi_2777"/>
<organism evidence="1 2">
    <name type="scientific">Desulfitobacterium dichloroeliminans (strain LMG P-21439 / DCA1)</name>
    <dbReference type="NCBI Taxonomy" id="871963"/>
    <lineage>
        <taxon>Bacteria</taxon>
        <taxon>Bacillati</taxon>
        <taxon>Bacillota</taxon>
        <taxon>Clostridia</taxon>
        <taxon>Eubacteriales</taxon>
        <taxon>Desulfitobacteriaceae</taxon>
        <taxon>Desulfitobacterium</taxon>
    </lineage>
</organism>
<accession>L0F8N7</accession>
<reference evidence="2" key="1">
    <citation type="submission" date="2012-02" db="EMBL/GenBank/DDBJ databases">
        <title>Complete sequence of Desulfitobacterium dichloroeliminans LMG P-21439.</title>
        <authorList>
            <person name="Lucas S."/>
            <person name="Han J."/>
            <person name="Lapidus A."/>
            <person name="Cheng J.-F."/>
            <person name="Goodwin L."/>
            <person name="Pitluck S."/>
            <person name="Peters L."/>
            <person name="Ovchinnikova G."/>
            <person name="Teshima H."/>
            <person name="Detter J.C."/>
            <person name="Han C."/>
            <person name="Tapia R."/>
            <person name="Land M."/>
            <person name="Hauser L."/>
            <person name="Kyrpides N."/>
            <person name="Ivanova N."/>
            <person name="Pagani I."/>
            <person name="Kruse T."/>
            <person name="de Vos W.M."/>
            <person name="Boon N."/>
            <person name="Smidt H."/>
            <person name="Woyke T."/>
        </authorList>
    </citation>
    <scope>NUCLEOTIDE SEQUENCE [LARGE SCALE GENOMIC DNA]</scope>
    <source>
        <strain evidence="2">LMG P-21439 / DCA1</strain>
    </source>
</reference>
<evidence type="ECO:0000313" key="2">
    <source>
        <dbReference type="Proteomes" id="UP000010797"/>
    </source>
</evidence>
<evidence type="ECO:0000313" key="1">
    <source>
        <dbReference type="EMBL" id="AGA70189.1"/>
    </source>
</evidence>
<protein>
    <recommendedName>
        <fullName evidence="3">Peptidase C39-like domain-containing protein</fullName>
    </recommendedName>
</protein>
<dbReference type="EMBL" id="CP003344">
    <property type="protein sequence ID" value="AGA70189.1"/>
    <property type="molecule type" value="Genomic_DNA"/>
</dbReference>
<dbReference type="AlphaFoldDB" id="L0F8N7"/>
<dbReference type="eggNOG" id="ENOG5031AJA">
    <property type="taxonomic scope" value="Bacteria"/>
</dbReference>
<proteinExistence type="predicted"/>
<gene>
    <name evidence="1" type="ordered locus">Desdi_2777</name>
</gene>
<dbReference type="STRING" id="871963.Desdi_2777"/>
<sequence>MLVSKSIAHPDVFKHINPNDNQVSYGSCQRWYPTTFQRLAGCGPCAASNIFYYLTYDQRSTADRLQSQKDWIALMKELWHYVTPSFRGVHKLSMFYKPMLAFAQTKGIELEYHLCEMPEAVYRRPTLVKVIDFLAEALDCNVPIAFLNWHNGEVKNLSRWHWVTIIQLDYEEDKSKASATILDEGILKKVDLALWIKTTTLGGGFVYFIKSSED</sequence>
<keyword evidence="2" id="KW-1185">Reference proteome</keyword>
<evidence type="ECO:0008006" key="3">
    <source>
        <dbReference type="Google" id="ProtNLM"/>
    </source>
</evidence>
<dbReference type="Proteomes" id="UP000010797">
    <property type="component" value="Chromosome"/>
</dbReference>
<dbReference type="HOGENOM" id="CLU_115419_0_0_9"/>
<name>L0F8N7_DESDL</name>